<comment type="caution">
    <text evidence="2">The sequence shown here is derived from an EMBL/GenBank/DDBJ whole genome shotgun (WGS) entry which is preliminary data.</text>
</comment>
<feature type="region of interest" description="Disordered" evidence="1">
    <location>
        <begin position="112"/>
        <end position="139"/>
    </location>
</feature>
<dbReference type="EMBL" id="JAHRIP010037641">
    <property type="protein sequence ID" value="MEQ2294133.1"/>
    <property type="molecule type" value="Genomic_DNA"/>
</dbReference>
<reference evidence="2 3" key="1">
    <citation type="submission" date="2021-06" db="EMBL/GenBank/DDBJ databases">
        <authorList>
            <person name="Palmer J.M."/>
        </authorList>
    </citation>
    <scope>NUCLEOTIDE SEQUENCE [LARGE SCALE GENOMIC DNA]</scope>
    <source>
        <strain evidence="2 3">AS_MEX2019</strain>
        <tissue evidence="2">Muscle</tissue>
    </source>
</reference>
<feature type="region of interest" description="Disordered" evidence="1">
    <location>
        <begin position="36"/>
        <end position="70"/>
    </location>
</feature>
<evidence type="ECO:0000256" key="1">
    <source>
        <dbReference type="SAM" id="MobiDB-lite"/>
    </source>
</evidence>
<organism evidence="2 3">
    <name type="scientific">Ameca splendens</name>
    <dbReference type="NCBI Taxonomy" id="208324"/>
    <lineage>
        <taxon>Eukaryota</taxon>
        <taxon>Metazoa</taxon>
        <taxon>Chordata</taxon>
        <taxon>Craniata</taxon>
        <taxon>Vertebrata</taxon>
        <taxon>Euteleostomi</taxon>
        <taxon>Actinopterygii</taxon>
        <taxon>Neopterygii</taxon>
        <taxon>Teleostei</taxon>
        <taxon>Neoteleostei</taxon>
        <taxon>Acanthomorphata</taxon>
        <taxon>Ovalentaria</taxon>
        <taxon>Atherinomorphae</taxon>
        <taxon>Cyprinodontiformes</taxon>
        <taxon>Goodeidae</taxon>
        <taxon>Ameca</taxon>
    </lineage>
</organism>
<evidence type="ECO:0000313" key="2">
    <source>
        <dbReference type="EMBL" id="MEQ2294133.1"/>
    </source>
</evidence>
<proteinExistence type="predicted"/>
<keyword evidence="3" id="KW-1185">Reference proteome</keyword>
<gene>
    <name evidence="2" type="ORF">AMECASPLE_000722</name>
</gene>
<feature type="compositionally biased region" description="Basic and acidic residues" evidence="1">
    <location>
        <begin position="61"/>
        <end position="70"/>
    </location>
</feature>
<evidence type="ECO:0000313" key="3">
    <source>
        <dbReference type="Proteomes" id="UP001469553"/>
    </source>
</evidence>
<protein>
    <submittedName>
        <fullName evidence="2">Uncharacterized protein</fullName>
    </submittedName>
</protein>
<sequence length="139" mass="15246">MNQKFSEHGEPWFQQPGCLMSHSSLVNNIPYHSSTAIYSQNQDPPPTSLQQFHHPPGETPPKAERVARRDSSNDLFSSLSLFTPSPLLTISVHALSHSFLSTLLPSRAATAAFGASDDNIKEAKNKKKESKGEKQTNGC</sequence>
<accession>A0ABV0YJV4</accession>
<dbReference type="Proteomes" id="UP001469553">
    <property type="component" value="Unassembled WGS sequence"/>
</dbReference>
<name>A0ABV0YJV4_9TELE</name>
<feature type="compositionally biased region" description="Basic and acidic residues" evidence="1">
    <location>
        <begin position="130"/>
        <end position="139"/>
    </location>
</feature>